<evidence type="ECO:0000256" key="3">
    <source>
        <dbReference type="ARBA" id="ARBA00023015"/>
    </source>
</evidence>
<keyword evidence="2" id="KW-0902">Two-component regulatory system</keyword>
<gene>
    <name evidence="10" type="ORF">COW36_04890</name>
</gene>
<dbReference type="PANTHER" id="PTHR48111:SF1">
    <property type="entry name" value="TWO-COMPONENT RESPONSE REGULATOR ORR33"/>
    <property type="match status" value="1"/>
</dbReference>
<name>A0A2M7G936_9BACT</name>
<dbReference type="PROSITE" id="PS51755">
    <property type="entry name" value="OMPR_PHOB"/>
    <property type="match status" value="1"/>
</dbReference>
<keyword evidence="3" id="KW-0805">Transcription regulation</keyword>
<proteinExistence type="predicted"/>
<dbReference type="SUPFAM" id="SSF52172">
    <property type="entry name" value="CheY-like"/>
    <property type="match status" value="1"/>
</dbReference>
<dbReference type="InterPro" id="IPR011006">
    <property type="entry name" value="CheY-like_superfamily"/>
</dbReference>
<dbReference type="Gene3D" id="3.40.50.2300">
    <property type="match status" value="1"/>
</dbReference>
<accession>A0A2M7G936</accession>
<organism evidence="10 11">
    <name type="scientific">bacterium (Candidatus Blackallbacteria) CG17_big_fil_post_rev_8_21_14_2_50_48_46</name>
    <dbReference type="NCBI Taxonomy" id="2014261"/>
    <lineage>
        <taxon>Bacteria</taxon>
        <taxon>Candidatus Blackallbacteria</taxon>
    </lineage>
</organism>
<dbReference type="SMART" id="SM00862">
    <property type="entry name" value="Trans_reg_C"/>
    <property type="match status" value="1"/>
</dbReference>
<evidence type="ECO:0000256" key="4">
    <source>
        <dbReference type="ARBA" id="ARBA00023125"/>
    </source>
</evidence>
<feature type="modified residue" description="4-aspartylphosphate" evidence="6">
    <location>
        <position position="56"/>
    </location>
</feature>
<dbReference type="GO" id="GO:0005829">
    <property type="term" value="C:cytosol"/>
    <property type="evidence" value="ECO:0007669"/>
    <property type="project" value="TreeGrafter"/>
</dbReference>
<dbReference type="GO" id="GO:0032993">
    <property type="term" value="C:protein-DNA complex"/>
    <property type="evidence" value="ECO:0007669"/>
    <property type="project" value="TreeGrafter"/>
</dbReference>
<sequence>MIPQYSILVIEDDTSLGPVISDTLGFIAHKIKIAQTGQEALALLSSSGPFDLILSDINLPDINGLDLSQLIRKEHPQLPIIFLSARNEEMDVVLGLELGAEDYIAKPFRARELIARVKKVLNRQIDPPTPSTPKVSEQDLLISGPISLNAISREVKVHEHEIDLTQKEFDLLELLLRHPKQVFSRQQILDRVWSESLDVNDRVVDSHMSHIRTKIQKHAPEFSRQFLTLRSIGYQFKPLET</sequence>
<dbReference type="InterPro" id="IPR036388">
    <property type="entry name" value="WH-like_DNA-bd_sf"/>
</dbReference>
<keyword evidence="5" id="KW-0804">Transcription</keyword>
<evidence type="ECO:0000313" key="11">
    <source>
        <dbReference type="Proteomes" id="UP000231019"/>
    </source>
</evidence>
<dbReference type="Gene3D" id="1.10.10.10">
    <property type="entry name" value="Winged helix-like DNA-binding domain superfamily/Winged helix DNA-binding domain"/>
    <property type="match status" value="1"/>
</dbReference>
<keyword evidence="1 6" id="KW-0597">Phosphoprotein</keyword>
<dbReference type="CDD" id="cd00383">
    <property type="entry name" value="trans_reg_C"/>
    <property type="match status" value="1"/>
</dbReference>
<dbReference type="SMART" id="SM00448">
    <property type="entry name" value="REC"/>
    <property type="match status" value="1"/>
</dbReference>
<dbReference type="GO" id="GO:0000976">
    <property type="term" value="F:transcription cis-regulatory region binding"/>
    <property type="evidence" value="ECO:0007669"/>
    <property type="project" value="TreeGrafter"/>
</dbReference>
<dbReference type="GO" id="GO:0006355">
    <property type="term" value="P:regulation of DNA-templated transcription"/>
    <property type="evidence" value="ECO:0007669"/>
    <property type="project" value="InterPro"/>
</dbReference>
<protein>
    <submittedName>
        <fullName evidence="10">DNA-binding response regulator</fullName>
    </submittedName>
</protein>
<reference evidence="10 11" key="1">
    <citation type="submission" date="2017-09" db="EMBL/GenBank/DDBJ databases">
        <title>Depth-based differentiation of microbial function through sediment-hosted aquifers and enrichment of novel symbionts in the deep terrestrial subsurface.</title>
        <authorList>
            <person name="Probst A.J."/>
            <person name="Ladd B."/>
            <person name="Jarett J.K."/>
            <person name="Geller-Mcgrath D.E."/>
            <person name="Sieber C.M."/>
            <person name="Emerson J.B."/>
            <person name="Anantharaman K."/>
            <person name="Thomas B.C."/>
            <person name="Malmstrom R."/>
            <person name="Stieglmeier M."/>
            <person name="Klingl A."/>
            <person name="Woyke T."/>
            <person name="Ryan C.M."/>
            <person name="Banfield J.F."/>
        </authorList>
    </citation>
    <scope>NUCLEOTIDE SEQUENCE [LARGE SCALE GENOMIC DNA]</scope>
    <source>
        <strain evidence="10">CG17_big_fil_post_rev_8_21_14_2_50_48_46</strain>
    </source>
</reference>
<dbReference type="AlphaFoldDB" id="A0A2M7G936"/>
<evidence type="ECO:0000259" key="8">
    <source>
        <dbReference type="PROSITE" id="PS50110"/>
    </source>
</evidence>
<feature type="domain" description="Response regulatory" evidence="8">
    <location>
        <begin position="6"/>
        <end position="121"/>
    </location>
</feature>
<evidence type="ECO:0000256" key="6">
    <source>
        <dbReference type="PROSITE-ProRule" id="PRU00169"/>
    </source>
</evidence>
<dbReference type="InterPro" id="IPR001789">
    <property type="entry name" value="Sig_transdc_resp-reg_receiver"/>
</dbReference>
<evidence type="ECO:0000256" key="5">
    <source>
        <dbReference type="ARBA" id="ARBA00023163"/>
    </source>
</evidence>
<dbReference type="EMBL" id="PFFQ01000012">
    <property type="protein sequence ID" value="PIW18632.1"/>
    <property type="molecule type" value="Genomic_DNA"/>
</dbReference>
<dbReference type="PANTHER" id="PTHR48111">
    <property type="entry name" value="REGULATOR OF RPOS"/>
    <property type="match status" value="1"/>
</dbReference>
<dbReference type="InterPro" id="IPR001867">
    <property type="entry name" value="OmpR/PhoB-type_DNA-bd"/>
</dbReference>
<evidence type="ECO:0000256" key="7">
    <source>
        <dbReference type="PROSITE-ProRule" id="PRU01091"/>
    </source>
</evidence>
<evidence type="ECO:0000256" key="1">
    <source>
        <dbReference type="ARBA" id="ARBA00022553"/>
    </source>
</evidence>
<keyword evidence="4 7" id="KW-0238">DNA-binding</keyword>
<dbReference type="Gene3D" id="6.10.250.690">
    <property type="match status" value="1"/>
</dbReference>
<dbReference type="PROSITE" id="PS50110">
    <property type="entry name" value="RESPONSE_REGULATORY"/>
    <property type="match status" value="1"/>
</dbReference>
<evidence type="ECO:0000259" key="9">
    <source>
        <dbReference type="PROSITE" id="PS51755"/>
    </source>
</evidence>
<dbReference type="Proteomes" id="UP000231019">
    <property type="component" value="Unassembled WGS sequence"/>
</dbReference>
<dbReference type="Pfam" id="PF00486">
    <property type="entry name" value="Trans_reg_C"/>
    <property type="match status" value="1"/>
</dbReference>
<dbReference type="InterPro" id="IPR039420">
    <property type="entry name" value="WalR-like"/>
</dbReference>
<feature type="domain" description="OmpR/PhoB-type" evidence="9">
    <location>
        <begin position="138"/>
        <end position="238"/>
    </location>
</feature>
<dbReference type="CDD" id="cd17574">
    <property type="entry name" value="REC_OmpR"/>
    <property type="match status" value="1"/>
</dbReference>
<evidence type="ECO:0000256" key="2">
    <source>
        <dbReference type="ARBA" id="ARBA00023012"/>
    </source>
</evidence>
<comment type="caution">
    <text evidence="10">The sequence shown here is derived from an EMBL/GenBank/DDBJ whole genome shotgun (WGS) entry which is preliminary data.</text>
</comment>
<feature type="DNA-binding region" description="OmpR/PhoB-type" evidence="7">
    <location>
        <begin position="138"/>
        <end position="238"/>
    </location>
</feature>
<dbReference type="Pfam" id="PF00072">
    <property type="entry name" value="Response_reg"/>
    <property type="match status" value="1"/>
</dbReference>
<evidence type="ECO:0000313" key="10">
    <source>
        <dbReference type="EMBL" id="PIW18632.1"/>
    </source>
</evidence>
<dbReference type="GO" id="GO:0000156">
    <property type="term" value="F:phosphorelay response regulator activity"/>
    <property type="evidence" value="ECO:0007669"/>
    <property type="project" value="TreeGrafter"/>
</dbReference>